<dbReference type="AlphaFoldDB" id="F8ICP2"/>
<dbReference type="KEGG" id="aad:TC41_2455"/>
<dbReference type="PATRIC" id="fig|1048834.4.peg.1691"/>
<reference evidence="1 3" key="1">
    <citation type="journal article" date="2011" name="J. Bacteriol.">
        <title>Complete Genome Sequence of Alicyclobacillus acidocaldarius Strain Tc-4-1.</title>
        <authorList>
            <person name="Chen Y."/>
            <person name="He Y."/>
            <person name="Zhang B."/>
            <person name="Yang J."/>
            <person name="Li W."/>
            <person name="Dong Z."/>
            <person name="Hu S."/>
        </authorList>
    </citation>
    <scope>NUCLEOTIDE SEQUENCE [LARGE SCALE GENOMIC DNA]</scope>
    <source>
        <strain evidence="1 3">Tc-4-1</strain>
    </source>
</reference>
<evidence type="ECO:0000313" key="3">
    <source>
        <dbReference type="Proteomes" id="UP000000292"/>
    </source>
</evidence>
<dbReference type="STRING" id="1048834.TC41_1786"/>
<reference evidence="3" key="2">
    <citation type="submission" date="2011-06" db="EMBL/GenBank/DDBJ databases">
        <title>The complete genome sequence of Alicyclobacillus acidocaldarius sp. Tc-4-1.</title>
        <authorList>
            <person name="Chen Y."/>
            <person name="He Y."/>
            <person name="Dong Z."/>
            <person name="Hu S."/>
        </authorList>
    </citation>
    <scope>NUCLEOTIDE SEQUENCE [LARGE SCALE GENOMIC DNA]</scope>
    <source>
        <strain evidence="3">Tc-4-1</strain>
    </source>
</reference>
<dbReference type="EMBL" id="CP002902">
    <property type="protein sequence ID" value="AEJ43707.1"/>
    <property type="molecule type" value="Genomic_DNA"/>
</dbReference>
<sequence length="56" mass="6360">MTAILKELNHLELPPSVVRELGLSNDWKSKIDPSFAKKAIKTALKYEKALKELSKH</sequence>
<accession>F8ICP2</accession>
<dbReference type="HOGENOM" id="CLU_3003806_0_0_9"/>
<dbReference type="KEGG" id="aad:TC41_1786"/>
<protein>
    <submittedName>
        <fullName evidence="1">Uncharacterized protein</fullName>
    </submittedName>
</protein>
<evidence type="ECO:0000313" key="2">
    <source>
        <dbReference type="EMBL" id="AEJ44354.1"/>
    </source>
</evidence>
<proteinExistence type="predicted"/>
<dbReference type="Proteomes" id="UP000000292">
    <property type="component" value="Chromosome"/>
</dbReference>
<gene>
    <name evidence="1" type="ordered locus">TC41_1786</name>
    <name evidence="2" type="ordered locus">TC41_2455</name>
</gene>
<evidence type="ECO:0000313" key="1">
    <source>
        <dbReference type="EMBL" id="AEJ43707.1"/>
    </source>
</evidence>
<dbReference type="EMBL" id="CP002902">
    <property type="protein sequence ID" value="AEJ44354.1"/>
    <property type="molecule type" value="Genomic_DNA"/>
</dbReference>
<organism evidence="1 3">
    <name type="scientific">Alicyclobacillus acidocaldarius (strain Tc-4-1)</name>
    <name type="common">Bacillus acidocaldarius</name>
    <dbReference type="NCBI Taxonomy" id="1048834"/>
    <lineage>
        <taxon>Bacteria</taxon>
        <taxon>Bacillati</taxon>
        <taxon>Bacillota</taxon>
        <taxon>Bacilli</taxon>
        <taxon>Bacillales</taxon>
        <taxon>Alicyclobacillaceae</taxon>
        <taxon>Alicyclobacillus</taxon>
    </lineage>
</organism>
<name>F8ICP2_ALIAT</name>